<evidence type="ECO:0000259" key="5">
    <source>
        <dbReference type="PROSITE" id="PS50931"/>
    </source>
</evidence>
<evidence type="ECO:0000256" key="1">
    <source>
        <dbReference type="ARBA" id="ARBA00009437"/>
    </source>
</evidence>
<reference evidence="6 7" key="1">
    <citation type="submission" date="2019-03" db="EMBL/GenBank/DDBJ databases">
        <title>Genomic Encyclopedia of Type Strains, Phase IV (KMG-IV): sequencing the most valuable type-strain genomes for metagenomic binning, comparative biology and taxonomic classification.</title>
        <authorList>
            <person name="Goeker M."/>
        </authorList>
    </citation>
    <scope>NUCLEOTIDE SEQUENCE [LARGE SCALE GENOMIC DNA]</scope>
    <source>
        <strain evidence="6 7">DSM 5604</strain>
    </source>
</reference>
<dbReference type="SUPFAM" id="SSF53850">
    <property type="entry name" value="Periplasmic binding protein-like II"/>
    <property type="match status" value="1"/>
</dbReference>
<name>A0A4V3DGM0_9GAMM</name>
<dbReference type="Pfam" id="PF03466">
    <property type="entry name" value="LysR_substrate"/>
    <property type="match status" value="1"/>
</dbReference>
<dbReference type="RefSeq" id="WP_133559524.1">
    <property type="nucleotide sequence ID" value="NZ_SNZA01000001.1"/>
</dbReference>
<evidence type="ECO:0000256" key="2">
    <source>
        <dbReference type="ARBA" id="ARBA00023015"/>
    </source>
</evidence>
<comment type="caution">
    <text evidence="6">The sequence shown here is derived from an EMBL/GenBank/DDBJ whole genome shotgun (WGS) entry which is preliminary data.</text>
</comment>
<evidence type="ECO:0000313" key="7">
    <source>
        <dbReference type="Proteomes" id="UP000295729"/>
    </source>
</evidence>
<dbReference type="FunFam" id="1.10.10.10:FF:000001">
    <property type="entry name" value="LysR family transcriptional regulator"/>
    <property type="match status" value="1"/>
</dbReference>
<evidence type="ECO:0000256" key="4">
    <source>
        <dbReference type="ARBA" id="ARBA00023163"/>
    </source>
</evidence>
<dbReference type="GO" id="GO:0003700">
    <property type="term" value="F:DNA-binding transcription factor activity"/>
    <property type="evidence" value="ECO:0007669"/>
    <property type="project" value="InterPro"/>
</dbReference>
<dbReference type="OrthoDB" id="8850588at2"/>
<dbReference type="Proteomes" id="UP000295729">
    <property type="component" value="Unassembled WGS sequence"/>
</dbReference>
<dbReference type="Gene3D" id="3.40.190.10">
    <property type="entry name" value="Periplasmic binding protein-like II"/>
    <property type="match status" value="2"/>
</dbReference>
<dbReference type="PANTHER" id="PTHR30346:SF30">
    <property type="entry name" value="SMALL NEUTRAL PROTEASE REGULATORY PROTEIN"/>
    <property type="match status" value="1"/>
</dbReference>
<dbReference type="PRINTS" id="PR00039">
    <property type="entry name" value="HTHLYSR"/>
</dbReference>
<keyword evidence="7" id="KW-1185">Reference proteome</keyword>
<keyword evidence="2" id="KW-0805">Transcription regulation</keyword>
<dbReference type="GO" id="GO:0003677">
    <property type="term" value="F:DNA binding"/>
    <property type="evidence" value="ECO:0007669"/>
    <property type="project" value="UniProtKB-KW"/>
</dbReference>
<evidence type="ECO:0000256" key="3">
    <source>
        <dbReference type="ARBA" id="ARBA00023125"/>
    </source>
</evidence>
<dbReference type="PANTHER" id="PTHR30346">
    <property type="entry name" value="TRANSCRIPTIONAL DUAL REGULATOR HCAR-RELATED"/>
    <property type="match status" value="1"/>
</dbReference>
<sequence>MELRHIRYFLAVADEKNMTRAAANLGINQPPLSQQIKDLEREVGAALFHRIPQGVELTEAGEVFYQAVKDLPATAQHALHMSQRAAKGLSGSLHLGFTGTAALNPKIPATIKAFQAAYPEVELVIKEATALKLVELLLQEKLDIAIIRPSSSDDPSLYIREIIEEELIAVLPIDHPLAATAESETLALQELAASPFIMTAREDAISLHDAVLENCRAAGFEPKLGPAAPQIASILSLVAANLGVSLLPDSMRQLSIAGVTFRSITAPTPKVSLALAYRQRLPSPTTLNFASILRELSLD</sequence>
<dbReference type="GO" id="GO:0032993">
    <property type="term" value="C:protein-DNA complex"/>
    <property type="evidence" value="ECO:0007669"/>
    <property type="project" value="TreeGrafter"/>
</dbReference>
<dbReference type="Pfam" id="PF00126">
    <property type="entry name" value="HTH_1"/>
    <property type="match status" value="1"/>
</dbReference>
<proteinExistence type="inferred from homology"/>
<feature type="domain" description="HTH lysR-type" evidence="5">
    <location>
        <begin position="1"/>
        <end position="58"/>
    </location>
</feature>
<comment type="similarity">
    <text evidence="1">Belongs to the LysR transcriptional regulatory family.</text>
</comment>
<keyword evidence="3 6" id="KW-0238">DNA-binding</keyword>
<keyword evidence="4" id="KW-0804">Transcription</keyword>
<dbReference type="SUPFAM" id="SSF46785">
    <property type="entry name" value="Winged helix' DNA-binding domain"/>
    <property type="match status" value="1"/>
</dbReference>
<protein>
    <submittedName>
        <fullName evidence="6">DNA-binding transcriptional LysR family regulator</fullName>
    </submittedName>
</protein>
<dbReference type="InterPro" id="IPR005119">
    <property type="entry name" value="LysR_subst-bd"/>
</dbReference>
<dbReference type="InterPro" id="IPR036390">
    <property type="entry name" value="WH_DNA-bd_sf"/>
</dbReference>
<dbReference type="InterPro" id="IPR036388">
    <property type="entry name" value="WH-like_DNA-bd_sf"/>
</dbReference>
<dbReference type="InterPro" id="IPR000847">
    <property type="entry name" value="LysR_HTH_N"/>
</dbReference>
<accession>A0A4V3DGM0</accession>
<dbReference type="EMBL" id="SNZA01000001">
    <property type="protein sequence ID" value="TDR14881.1"/>
    <property type="molecule type" value="Genomic_DNA"/>
</dbReference>
<organism evidence="6 7">
    <name type="scientific">Marinomonas communis</name>
    <dbReference type="NCBI Taxonomy" id="28254"/>
    <lineage>
        <taxon>Bacteria</taxon>
        <taxon>Pseudomonadati</taxon>
        <taxon>Pseudomonadota</taxon>
        <taxon>Gammaproteobacteria</taxon>
        <taxon>Oceanospirillales</taxon>
        <taxon>Oceanospirillaceae</taxon>
        <taxon>Marinomonas</taxon>
    </lineage>
</organism>
<dbReference type="AlphaFoldDB" id="A0A4V3DGM0"/>
<dbReference type="PROSITE" id="PS50931">
    <property type="entry name" value="HTH_LYSR"/>
    <property type="match status" value="1"/>
</dbReference>
<gene>
    <name evidence="6" type="ORF">C8D85_0230</name>
</gene>
<dbReference type="Gene3D" id="1.10.10.10">
    <property type="entry name" value="Winged helix-like DNA-binding domain superfamily/Winged helix DNA-binding domain"/>
    <property type="match status" value="1"/>
</dbReference>
<evidence type="ECO:0000313" key="6">
    <source>
        <dbReference type="EMBL" id="TDR14881.1"/>
    </source>
</evidence>